<dbReference type="PANTHER" id="PTHR43400">
    <property type="entry name" value="FUMARATE REDUCTASE"/>
    <property type="match status" value="1"/>
</dbReference>
<keyword evidence="4" id="KW-0560">Oxidoreductase</keyword>
<keyword evidence="3" id="KW-0274">FAD</keyword>
<evidence type="ECO:0000259" key="7">
    <source>
        <dbReference type="Pfam" id="PF00890"/>
    </source>
</evidence>
<accession>A0A2K2U2L1</accession>
<dbReference type="EMBL" id="DYZL01000020">
    <property type="protein sequence ID" value="HJH42345.1"/>
    <property type="molecule type" value="Genomic_DNA"/>
</dbReference>
<dbReference type="PANTHER" id="PTHR43400:SF7">
    <property type="entry name" value="FAD-DEPENDENT OXIDOREDUCTASE 2 FAD BINDING DOMAIN-CONTAINING PROTEIN"/>
    <property type="match status" value="1"/>
</dbReference>
<evidence type="ECO:0000313" key="10">
    <source>
        <dbReference type="Proteomes" id="UP000236488"/>
    </source>
</evidence>
<evidence type="ECO:0000256" key="3">
    <source>
        <dbReference type="ARBA" id="ARBA00022827"/>
    </source>
</evidence>
<comment type="caution">
    <text evidence="9">The sequence shown here is derived from an EMBL/GenBank/DDBJ whole genome shotgun (WGS) entry which is preliminary data.</text>
</comment>
<dbReference type="Gene3D" id="3.50.50.60">
    <property type="entry name" value="FAD/NAD(P)-binding domain"/>
    <property type="match status" value="1"/>
</dbReference>
<sequence>MMKSKQGMSRRSFLSGAAVMGAALAGAGLTGCAPKSASEATGSKADSTSAGAGAASGGTVGFDGTGAMPWLGEAPEIADSDVAEEIDTDVVVVGLGCAGVPAARAAVEAGAKVVCLESSAKLNSAASDMAIFGGQTQATWGRGDGFLDKKMVVNMHMEECSHHVSQSVISRYYDESGAALDWFVAASKNLYIAPESYAEIPEESQENYMFPYMYPVPETYDYTKEDLPCYPTSVGFSSLATVMADNLQVAVDGGADVRYNTKGVKLIQDDSGAVTGIYAQSADSDGYLKINAKSVVLATGDYLGNEEMMKFYAPECVENGIQILSIDMDNEGNYTNIGEGHKMGAWAGAAIEQWHAPMIHHMGGGAGADGRGVIGNNGFLWLNLRGKRFMNEDLPGQQLENQVELQPQRKAYQFFDSSWPEQLQYFPAAHGVACFYREEELPAYTASGLKINVRTAADIDAAVEEGRCLKADTVEELLGMIDGMDVETAKTSIERYNELCAAGEDTDFFKSSQRLFGLVNGPFYAAECGCALTLGNLGGLESDEECRVYSTDREVIPGLYVCGATQGGRFAVQYPISLKGLSAGMCMVYGKIAGENAAAGV</sequence>
<gene>
    <name evidence="9" type="ORF">C2L80_11265</name>
    <name evidence="8" type="ORF">K8V16_00945</name>
</gene>
<dbReference type="SUPFAM" id="SSF56425">
    <property type="entry name" value="Succinate dehydrogenase/fumarate reductase flavoprotein, catalytic domain"/>
    <property type="match status" value="1"/>
</dbReference>
<feature type="compositionally biased region" description="Low complexity" evidence="5">
    <location>
        <begin position="40"/>
        <end position="53"/>
    </location>
</feature>
<dbReference type="SUPFAM" id="SSF51905">
    <property type="entry name" value="FAD/NAD(P)-binding domain"/>
    <property type="match status" value="1"/>
</dbReference>
<dbReference type="InterPro" id="IPR003953">
    <property type="entry name" value="FAD-dep_OxRdtase_2_FAD-bd"/>
</dbReference>
<name>A0A2K2U2L1_9ACTN</name>
<dbReference type="NCBIfam" id="TIGR01409">
    <property type="entry name" value="TAT_signal_seq"/>
    <property type="match status" value="1"/>
</dbReference>
<dbReference type="Proteomes" id="UP000236488">
    <property type="component" value="Unassembled WGS sequence"/>
</dbReference>
<dbReference type="AlphaFoldDB" id="A0A2K2U2L1"/>
<dbReference type="GO" id="GO:0033765">
    <property type="term" value="F:steroid dehydrogenase activity, acting on the CH-CH group of donors"/>
    <property type="evidence" value="ECO:0007669"/>
    <property type="project" value="UniProtKB-ARBA"/>
</dbReference>
<dbReference type="Gene3D" id="3.90.700.10">
    <property type="entry name" value="Succinate dehydrogenase/fumarate reductase flavoprotein, catalytic domain"/>
    <property type="match status" value="1"/>
</dbReference>
<dbReference type="InterPro" id="IPR019546">
    <property type="entry name" value="TAT_signal_bac_arc"/>
</dbReference>
<feature type="signal peptide" evidence="6">
    <location>
        <begin position="1"/>
        <end position="27"/>
    </location>
</feature>
<dbReference type="InterPro" id="IPR027477">
    <property type="entry name" value="Succ_DH/fumarate_Rdtase_cat_sf"/>
</dbReference>
<dbReference type="InterPro" id="IPR006311">
    <property type="entry name" value="TAT_signal"/>
</dbReference>
<reference evidence="8" key="2">
    <citation type="journal article" date="2021" name="PeerJ">
        <title>Extensive microbial diversity within the chicken gut microbiome revealed by metagenomics and culture.</title>
        <authorList>
            <person name="Gilroy R."/>
            <person name="Ravi A."/>
            <person name="Getino M."/>
            <person name="Pursley I."/>
            <person name="Horton D.L."/>
            <person name="Alikhan N.F."/>
            <person name="Baker D."/>
            <person name="Gharbi K."/>
            <person name="Hall N."/>
            <person name="Watson M."/>
            <person name="Adriaenssens E.M."/>
            <person name="Foster-Nyarko E."/>
            <person name="Jarju S."/>
            <person name="Secka A."/>
            <person name="Antonio M."/>
            <person name="Oren A."/>
            <person name="Chaudhuri R.R."/>
            <person name="La Ragione R."/>
            <person name="Hildebrand F."/>
            <person name="Pallen M.J."/>
        </authorList>
    </citation>
    <scope>NUCLEOTIDE SEQUENCE</scope>
    <source>
        <strain evidence="8">USAMLcec12-2067</strain>
    </source>
</reference>
<proteinExistence type="predicted"/>
<keyword evidence="2" id="KW-0285">Flavoprotein</keyword>
<protein>
    <submittedName>
        <fullName evidence="9">FAD-binding protein</fullName>
    </submittedName>
</protein>
<dbReference type="InterPro" id="IPR036188">
    <property type="entry name" value="FAD/NAD-bd_sf"/>
</dbReference>
<dbReference type="EMBL" id="PPEL01000085">
    <property type="protein sequence ID" value="PNV64563.1"/>
    <property type="molecule type" value="Genomic_DNA"/>
</dbReference>
<dbReference type="Pfam" id="PF00890">
    <property type="entry name" value="FAD_binding_2"/>
    <property type="match status" value="1"/>
</dbReference>
<keyword evidence="6" id="KW-0732">Signal</keyword>
<feature type="domain" description="FAD-dependent oxidoreductase 2 FAD-binding" evidence="7">
    <location>
        <begin position="89"/>
        <end position="570"/>
    </location>
</feature>
<dbReference type="RefSeq" id="WP_092197970.1">
    <property type="nucleotide sequence ID" value="NZ_PPEL01000085.1"/>
</dbReference>
<organism evidence="9 10">
    <name type="scientific">Rubneribacter badeniensis</name>
    <dbReference type="NCBI Taxonomy" id="2070688"/>
    <lineage>
        <taxon>Bacteria</taxon>
        <taxon>Bacillati</taxon>
        <taxon>Actinomycetota</taxon>
        <taxon>Coriobacteriia</taxon>
        <taxon>Eggerthellales</taxon>
        <taxon>Eggerthellaceae</taxon>
        <taxon>Rubneribacter</taxon>
    </lineage>
</organism>
<evidence type="ECO:0000256" key="1">
    <source>
        <dbReference type="ARBA" id="ARBA00001974"/>
    </source>
</evidence>
<dbReference type="PROSITE" id="PS51318">
    <property type="entry name" value="TAT"/>
    <property type="match status" value="1"/>
</dbReference>
<dbReference type="Proteomes" id="UP000789325">
    <property type="component" value="Unassembled WGS sequence"/>
</dbReference>
<keyword evidence="10" id="KW-1185">Reference proteome</keyword>
<evidence type="ECO:0000256" key="6">
    <source>
        <dbReference type="SAM" id="SignalP"/>
    </source>
</evidence>
<comment type="cofactor">
    <cofactor evidence="1">
        <name>FAD</name>
        <dbReference type="ChEBI" id="CHEBI:57692"/>
    </cofactor>
</comment>
<evidence type="ECO:0000256" key="4">
    <source>
        <dbReference type="ARBA" id="ARBA00023002"/>
    </source>
</evidence>
<evidence type="ECO:0000313" key="8">
    <source>
        <dbReference type="EMBL" id="HJH42345.1"/>
    </source>
</evidence>
<evidence type="ECO:0000313" key="9">
    <source>
        <dbReference type="EMBL" id="PNV64563.1"/>
    </source>
</evidence>
<dbReference type="InterPro" id="IPR050315">
    <property type="entry name" value="FAD-oxidoreductase_2"/>
</dbReference>
<evidence type="ECO:0000256" key="5">
    <source>
        <dbReference type="SAM" id="MobiDB-lite"/>
    </source>
</evidence>
<reference evidence="8" key="3">
    <citation type="submission" date="2021-09" db="EMBL/GenBank/DDBJ databases">
        <authorList>
            <person name="Gilroy R."/>
        </authorList>
    </citation>
    <scope>NUCLEOTIDE SEQUENCE</scope>
    <source>
        <strain evidence="8">USAMLcec12-2067</strain>
    </source>
</reference>
<feature type="chain" id="PRO_5044576690" evidence="6">
    <location>
        <begin position="28"/>
        <end position="601"/>
    </location>
</feature>
<feature type="region of interest" description="Disordered" evidence="5">
    <location>
        <begin position="36"/>
        <end position="55"/>
    </location>
</feature>
<reference evidence="9 10" key="1">
    <citation type="journal article" date="2018" name="Int. J. Syst. Evol. Microbiol.">
        <title>Rubneribacter badeniensis gen. nov., sp. nov. and Enteroscipio rubneri gen. nov., sp. nov., new members of the Eggerthellaceae isolated from human faeces.</title>
        <authorList>
            <person name="Danylec N."/>
            <person name="Gobl A."/>
            <person name="Stoll D.A."/>
            <person name="Hetzer B."/>
            <person name="Kulling S.E."/>
            <person name="Huch M."/>
        </authorList>
    </citation>
    <scope>NUCLEOTIDE SEQUENCE [LARGE SCALE GENOMIC DNA]</scope>
    <source>
        <strain evidence="9 10">ResAG-85</strain>
    </source>
</reference>
<evidence type="ECO:0000256" key="2">
    <source>
        <dbReference type="ARBA" id="ARBA00022630"/>
    </source>
</evidence>
<dbReference type="PROSITE" id="PS51257">
    <property type="entry name" value="PROKAR_LIPOPROTEIN"/>
    <property type="match status" value="1"/>
</dbReference>